<evidence type="ECO:0000259" key="6">
    <source>
        <dbReference type="SMART" id="SM00881"/>
    </source>
</evidence>
<dbReference type="SUPFAM" id="SSF46785">
    <property type="entry name" value="Winged helix' DNA-binding domain"/>
    <property type="match status" value="1"/>
</dbReference>
<sequence length="227" mass="25016">MESKSNGQKTSLVGIPEPTVRRMPQYLNLIREIHRNGEPNISAPVIGRILRIDATQVVKDLACTGISGKPRVGYVVEELLFALEAFLGYHRQHEAFLVGAGFLGSSLIQYQGFRDAGVNIVAAFDNDPSKIGKEIAGIKVYSMNKFSDLVQRLHIPIGIITTPAEVAQSVAEQMVVWGIRAIWNFAPVALRLPDNIILQDTHFYANLAVIVNKLEQSEPQAKKGSKK</sequence>
<dbReference type="InterPro" id="IPR003781">
    <property type="entry name" value="CoA-bd"/>
</dbReference>
<dbReference type="Pfam" id="PF06971">
    <property type="entry name" value="Put_DNA-bind_N"/>
    <property type="match status" value="1"/>
</dbReference>
<keyword evidence="3" id="KW-0805">Transcription regulation</keyword>
<dbReference type="NCBIfam" id="NF003994">
    <property type="entry name" value="PRK05472.2-3"/>
    <property type="match status" value="1"/>
</dbReference>
<gene>
    <name evidence="7" type="primary">rex_9</name>
    <name evidence="7" type="ORF">SDC9_48298</name>
</gene>
<protein>
    <submittedName>
        <fullName evidence="7">Redox-sensing transcriptional repressor Rex</fullName>
    </submittedName>
</protein>
<dbReference type="InterPro" id="IPR009718">
    <property type="entry name" value="Rex_DNA-bd_C_dom"/>
</dbReference>
<dbReference type="HAMAP" id="MF_01131">
    <property type="entry name" value="Rex"/>
    <property type="match status" value="1"/>
</dbReference>
<dbReference type="GO" id="GO:0003677">
    <property type="term" value="F:DNA binding"/>
    <property type="evidence" value="ECO:0007669"/>
    <property type="project" value="UniProtKB-KW"/>
</dbReference>
<evidence type="ECO:0000256" key="5">
    <source>
        <dbReference type="ARBA" id="ARBA00023163"/>
    </source>
</evidence>
<dbReference type="InterPro" id="IPR036390">
    <property type="entry name" value="WH_DNA-bd_sf"/>
</dbReference>
<keyword evidence="1" id="KW-0963">Cytoplasm</keyword>
<dbReference type="SMART" id="SM00881">
    <property type="entry name" value="CoA_binding"/>
    <property type="match status" value="1"/>
</dbReference>
<proteinExistence type="inferred from homology"/>
<dbReference type="Pfam" id="PF02629">
    <property type="entry name" value="CoA_binding"/>
    <property type="match status" value="1"/>
</dbReference>
<dbReference type="PANTHER" id="PTHR35786:SF1">
    <property type="entry name" value="REDOX-SENSING TRANSCRIPTIONAL REPRESSOR REX 1"/>
    <property type="match status" value="1"/>
</dbReference>
<dbReference type="GO" id="GO:0051775">
    <property type="term" value="P:response to redox state"/>
    <property type="evidence" value="ECO:0007669"/>
    <property type="project" value="InterPro"/>
</dbReference>
<dbReference type="AlphaFoldDB" id="A0A644WHQ9"/>
<dbReference type="Gene3D" id="1.10.10.10">
    <property type="entry name" value="Winged helix-like DNA-binding domain superfamily/Winged helix DNA-binding domain"/>
    <property type="match status" value="1"/>
</dbReference>
<dbReference type="InterPro" id="IPR022876">
    <property type="entry name" value="Tscrpt_rep_Rex"/>
</dbReference>
<organism evidence="7">
    <name type="scientific">bioreactor metagenome</name>
    <dbReference type="NCBI Taxonomy" id="1076179"/>
    <lineage>
        <taxon>unclassified sequences</taxon>
        <taxon>metagenomes</taxon>
        <taxon>ecological metagenomes</taxon>
    </lineage>
</organism>
<dbReference type="EMBL" id="VSSQ01000841">
    <property type="protein sequence ID" value="MPM02053.1"/>
    <property type="molecule type" value="Genomic_DNA"/>
</dbReference>
<keyword evidence="4" id="KW-0238">DNA-binding</keyword>
<dbReference type="PANTHER" id="PTHR35786">
    <property type="entry name" value="REDOX-SENSING TRANSCRIPTIONAL REPRESSOR REX"/>
    <property type="match status" value="1"/>
</dbReference>
<name>A0A644WHQ9_9ZZZZ</name>
<dbReference type="NCBIfam" id="NF003996">
    <property type="entry name" value="PRK05472.2-5"/>
    <property type="match status" value="1"/>
</dbReference>
<feature type="domain" description="CoA-binding" evidence="6">
    <location>
        <begin position="88"/>
        <end position="189"/>
    </location>
</feature>
<keyword evidence="2" id="KW-0678">Repressor</keyword>
<evidence type="ECO:0000313" key="7">
    <source>
        <dbReference type="EMBL" id="MPM02053.1"/>
    </source>
</evidence>
<reference evidence="7" key="1">
    <citation type="submission" date="2019-08" db="EMBL/GenBank/DDBJ databases">
        <authorList>
            <person name="Kucharzyk K."/>
            <person name="Murdoch R.W."/>
            <person name="Higgins S."/>
            <person name="Loffler F."/>
        </authorList>
    </citation>
    <scope>NUCLEOTIDE SEQUENCE</scope>
</reference>
<dbReference type="NCBIfam" id="NF003995">
    <property type="entry name" value="PRK05472.2-4"/>
    <property type="match status" value="1"/>
</dbReference>
<dbReference type="InterPro" id="IPR036388">
    <property type="entry name" value="WH-like_DNA-bd_sf"/>
</dbReference>
<dbReference type="InterPro" id="IPR036291">
    <property type="entry name" value="NAD(P)-bd_dom_sf"/>
</dbReference>
<evidence type="ECO:0000256" key="2">
    <source>
        <dbReference type="ARBA" id="ARBA00022491"/>
    </source>
</evidence>
<dbReference type="GO" id="GO:0045892">
    <property type="term" value="P:negative regulation of DNA-templated transcription"/>
    <property type="evidence" value="ECO:0007669"/>
    <property type="project" value="InterPro"/>
</dbReference>
<evidence type="ECO:0000256" key="4">
    <source>
        <dbReference type="ARBA" id="ARBA00023125"/>
    </source>
</evidence>
<evidence type="ECO:0000256" key="3">
    <source>
        <dbReference type="ARBA" id="ARBA00023015"/>
    </source>
</evidence>
<keyword evidence="5" id="KW-0804">Transcription</keyword>
<dbReference type="SUPFAM" id="SSF51735">
    <property type="entry name" value="NAD(P)-binding Rossmann-fold domains"/>
    <property type="match status" value="1"/>
</dbReference>
<evidence type="ECO:0000256" key="1">
    <source>
        <dbReference type="ARBA" id="ARBA00022490"/>
    </source>
</evidence>
<accession>A0A644WHQ9</accession>
<dbReference type="Gene3D" id="3.40.50.720">
    <property type="entry name" value="NAD(P)-binding Rossmann-like Domain"/>
    <property type="match status" value="1"/>
</dbReference>
<comment type="caution">
    <text evidence="7">The sequence shown here is derived from an EMBL/GenBank/DDBJ whole genome shotgun (WGS) entry which is preliminary data.</text>
</comment>